<dbReference type="eggNOG" id="ENOG502R4D1">
    <property type="taxonomic scope" value="Eukaryota"/>
</dbReference>
<dbReference type="GO" id="GO:0009245">
    <property type="term" value="P:lipid A biosynthetic process"/>
    <property type="evidence" value="ECO:0007669"/>
    <property type="project" value="UniProtKB-KW"/>
</dbReference>
<dbReference type="GO" id="GO:0006633">
    <property type="term" value="P:fatty acid biosynthetic process"/>
    <property type="evidence" value="ECO:0007669"/>
    <property type="project" value="InterPro"/>
</dbReference>
<dbReference type="GO" id="GO:0016020">
    <property type="term" value="C:membrane"/>
    <property type="evidence" value="ECO:0007669"/>
    <property type="project" value="GOC"/>
</dbReference>
<name>D7LDD9_ARALL</name>
<evidence type="ECO:0000313" key="11">
    <source>
        <dbReference type="Proteomes" id="UP000008694"/>
    </source>
</evidence>
<dbReference type="NCBIfam" id="NF000582">
    <property type="entry name" value="PRK00006.1"/>
    <property type="match status" value="1"/>
</dbReference>
<comment type="subcellular location">
    <subcellularLocation>
        <location evidence="1">Cytoplasm</location>
    </subcellularLocation>
</comment>
<evidence type="ECO:0000256" key="4">
    <source>
        <dbReference type="ARBA" id="ARBA00022516"/>
    </source>
</evidence>
<dbReference type="Proteomes" id="UP000008694">
    <property type="component" value="Unassembled WGS sequence"/>
</dbReference>
<protein>
    <recommendedName>
        <fullName evidence="2">3-hydroxyacyl-[acyl-carrier-protein] dehydratase</fullName>
        <ecNumber evidence="2">4.2.1.59</ecNumber>
    </recommendedName>
</protein>
<keyword evidence="7" id="KW-0456">Lyase</keyword>
<evidence type="ECO:0000256" key="8">
    <source>
        <dbReference type="ARBA" id="ARBA00025049"/>
    </source>
</evidence>
<dbReference type="NCBIfam" id="TIGR01750">
    <property type="entry name" value="fabZ"/>
    <property type="match status" value="1"/>
</dbReference>
<dbReference type="InterPro" id="IPR013114">
    <property type="entry name" value="FabA_FabZ"/>
</dbReference>
<dbReference type="GO" id="GO:0005737">
    <property type="term" value="C:cytoplasm"/>
    <property type="evidence" value="ECO:0007669"/>
    <property type="project" value="UniProtKB-SubCell"/>
</dbReference>
<dbReference type="PANTHER" id="PTHR30272:SF13">
    <property type="entry name" value="3-HYDROXYACYL-[ACYL-CARRIER-PROTEIN] DEHYDRATASE"/>
    <property type="match status" value="1"/>
</dbReference>
<comment type="function">
    <text evidence="8">Involved in unsaturated fatty acids biosynthesis. Catalyzes the dehydration of short chain beta-hydroxyacyl-ACPs and long chain saturated and unsaturated beta-hydroxyacyl-ACPs.</text>
</comment>
<dbReference type="Gramene" id="fgenesh2_kg.4__146__AT2G22230.1">
    <property type="protein sequence ID" value="fgenesh2_kg.4__146__AT2G22230.1"/>
    <property type="gene ID" value="fgenesh2_kg.4__146__AT2G22230.1"/>
</dbReference>
<evidence type="ECO:0000256" key="2">
    <source>
        <dbReference type="ARBA" id="ARBA00013167"/>
    </source>
</evidence>
<dbReference type="OrthoDB" id="4155at2759"/>
<feature type="region of interest" description="Disordered" evidence="9">
    <location>
        <begin position="16"/>
        <end position="68"/>
    </location>
</feature>
<dbReference type="GO" id="GO:0019171">
    <property type="term" value="F:(3R)-hydroxyacyl-[acyl-carrier-protein] dehydratase activity"/>
    <property type="evidence" value="ECO:0007669"/>
    <property type="project" value="UniProtKB-EC"/>
</dbReference>
<dbReference type="FunFam" id="3.10.129.10:FF:000001">
    <property type="entry name" value="3-hydroxyacyl-[acyl-carrier-protein] dehydratase FabZ"/>
    <property type="match status" value="1"/>
</dbReference>
<evidence type="ECO:0000256" key="7">
    <source>
        <dbReference type="ARBA" id="ARBA00023239"/>
    </source>
</evidence>
<dbReference type="Pfam" id="PF07977">
    <property type="entry name" value="FabA"/>
    <property type="match status" value="1"/>
</dbReference>
<dbReference type="STRING" id="81972.D7LDD9"/>
<keyword evidence="6" id="KW-0443">Lipid metabolism</keyword>
<evidence type="ECO:0000256" key="9">
    <source>
        <dbReference type="SAM" id="MobiDB-lite"/>
    </source>
</evidence>
<dbReference type="InterPro" id="IPR029069">
    <property type="entry name" value="HotDog_dom_sf"/>
</dbReference>
<reference evidence="11" key="1">
    <citation type="journal article" date="2011" name="Nat. Genet.">
        <title>The Arabidopsis lyrata genome sequence and the basis of rapid genome size change.</title>
        <authorList>
            <person name="Hu T.T."/>
            <person name="Pattyn P."/>
            <person name="Bakker E.G."/>
            <person name="Cao J."/>
            <person name="Cheng J.-F."/>
            <person name="Clark R.M."/>
            <person name="Fahlgren N."/>
            <person name="Fawcett J.A."/>
            <person name="Grimwood J."/>
            <person name="Gundlach H."/>
            <person name="Haberer G."/>
            <person name="Hollister J.D."/>
            <person name="Ossowski S."/>
            <person name="Ottilar R.P."/>
            <person name="Salamov A.A."/>
            <person name="Schneeberger K."/>
            <person name="Spannagl M."/>
            <person name="Wang X."/>
            <person name="Yang L."/>
            <person name="Nasrallah M.E."/>
            <person name="Bergelson J."/>
            <person name="Carrington J.C."/>
            <person name="Gaut B.S."/>
            <person name="Schmutz J."/>
            <person name="Mayer K.F.X."/>
            <person name="Van de Peer Y."/>
            <person name="Grigoriev I.V."/>
            <person name="Nordborg M."/>
            <person name="Weigel D."/>
            <person name="Guo Y.-L."/>
        </authorList>
    </citation>
    <scope>NUCLEOTIDE SEQUENCE [LARGE SCALE GENOMIC DNA]</scope>
    <source>
        <strain evidence="11">cv. MN47</strain>
    </source>
</reference>
<keyword evidence="5" id="KW-0441">Lipid A biosynthesis</keyword>
<dbReference type="EC" id="4.2.1.59" evidence="2"/>
<gene>
    <name evidence="10" type="ORF">ARALYDRAFT_481086</name>
</gene>
<keyword evidence="11" id="KW-1185">Reference proteome</keyword>
<dbReference type="AlphaFoldDB" id="D7LDD9"/>
<evidence type="ECO:0000313" key="10">
    <source>
        <dbReference type="EMBL" id="EFH54862.1"/>
    </source>
</evidence>
<dbReference type="EMBL" id="GL348716">
    <property type="protein sequence ID" value="EFH54862.1"/>
    <property type="molecule type" value="Genomic_DNA"/>
</dbReference>
<evidence type="ECO:0000256" key="5">
    <source>
        <dbReference type="ARBA" id="ARBA00022556"/>
    </source>
</evidence>
<dbReference type="HAMAP" id="MF_00406">
    <property type="entry name" value="FabZ"/>
    <property type="match status" value="1"/>
</dbReference>
<keyword evidence="3" id="KW-0963">Cytoplasm</keyword>
<accession>D7LDD9</accession>
<dbReference type="HOGENOM" id="CLU_078912_0_0_1"/>
<evidence type="ECO:0000256" key="3">
    <source>
        <dbReference type="ARBA" id="ARBA00022490"/>
    </source>
</evidence>
<dbReference type="PANTHER" id="PTHR30272">
    <property type="entry name" value="3-HYDROXYACYL-[ACYL-CARRIER-PROTEIN] DEHYDRATASE"/>
    <property type="match status" value="1"/>
</dbReference>
<proteinExistence type="inferred from homology"/>
<evidence type="ECO:0000256" key="1">
    <source>
        <dbReference type="ARBA" id="ARBA00004496"/>
    </source>
</evidence>
<dbReference type="Gene3D" id="3.10.129.10">
    <property type="entry name" value="Hotdog Thioesterase"/>
    <property type="match status" value="1"/>
</dbReference>
<evidence type="ECO:0000256" key="6">
    <source>
        <dbReference type="ARBA" id="ARBA00023098"/>
    </source>
</evidence>
<keyword evidence="4" id="KW-0444">Lipid biosynthesis</keyword>
<feature type="compositionally biased region" description="Polar residues" evidence="9">
    <location>
        <begin position="35"/>
        <end position="61"/>
    </location>
</feature>
<sequence>MATTSNSVLFLSSDSLSHHHHHHHQQQPLHLPSSRSHSVSLPPNKRSNSLTLRCSTNGDNTSSEKETPIELKFPAFPTVMDINQIREILPHRFPFLLVDRVIEYTPGVSAVAIKNVTINDNFFPGHFPERPIMPGVLMIEAMAQVGGIVMLQPEVGGSQDNFFFAGIDKVRFRKPVIAGDTLVMRMTLLKFQKRFGLAKMEGKAYVGGALVCEGEFMMVSAGSS</sequence>
<dbReference type="SUPFAM" id="SSF54637">
    <property type="entry name" value="Thioesterase/thiol ester dehydrase-isomerase"/>
    <property type="match status" value="1"/>
</dbReference>
<dbReference type="InterPro" id="IPR010084">
    <property type="entry name" value="FabZ"/>
</dbReference>
<organism evidence="11">
    <name type="scientific">Arabidopsis lyrata subsp. lyrata</name>
    <name type="common">Lyre-leaved rock-cress</name>
    <dbReference type="NCBI Taxonomy" id="81972"/>
    <lineage>
        <taxon>Eukaryota</taxon>
        <taxon>Viridiplantae</taxon>
        <taxon>Streptophyta</taxon>
        <taxon>Embryophyta</taxon>
        <taxon>Tracheophyta</taxon>
        <taxon>Spermatophyta</taxon>
        <taxon>Magnoliopsida</taxon>
        <taxon>eudicotyledons</taxon>
        <taxon>Gunneridae</taxon>
        <taxon>Pentapetalae</taxon>
        <taxon>rosids</taxon>
        <taxon>malvids</taxon>
        <taxon>Brassicales</taxon>
        <taxon>Brassicaceae</taxon>
        <taxon>Camelineae</taxon>
        <taxon>Arabidopsis</taxon>
    </lineage>
</organism>
<dbReference type="CDD" id="cd01288">
    <property type="entry name" value="FabZ"/>
    <property type="match status" value="1"/>
</dbReference>